<keyword evidence="6" id="KW-0349">Heme</keyword>
<dbReference type="PROSITE" id="PS00435">
    <property type="entry name" value="PEROXIDASE_1"/>
    <property type="match status" value="1"/>
</dbReference>
<dbReference type="PROSITE" id="PS50873">
    <property type="entry name" value="PEROXIDASE_4"/>
    <property type="match status" value="1"/>
</dbReference>
<dbReference type="EMBL" id="BPVZ01000002">
    <property type="protein sequence ID" value="GKU87407.1"/>
    <property type="molecule type" value="Genomic_DNA"/>
</dbReference>
<sequence>MLWKQAGGPAIRIPTGRKDGRVSSVTNVRPNIADTSFTTDDMIKLFSSKGLSQDDLVILSGAHTIGLAHCSAFSDRFQVDSKGKLTLIDTTLDRNYADELMKKCPVDASTSTTVDNDPETSFTFDNQYYRNLLSHKGLFQSDSVLVEDGRTREQVKAFASDQDSFFQNWGQSFLKLTSIGVKTGDEGEIRQSCQTPNA</sequence>
<evidence type="ECO:0000256" key="5">
    <source>
        <dbReference type="ARBA" id="ARBA00022559"/>
    </source>
</evidence>
<dbReference type="Pfam" id="PF00141">
    <property type="entry name" value="peroxidase"/>
    <property type="match status" value="1"/>
</dbReference>
<keyword evidence="9 11" id="KW-0408">Iron</keyword>
<gene>
    <name evidence="14" type="ORF">SLEP1_g1805</name>
</gene>
<dbReference type="PANTHER" id="PTHR31517">
    <property type="match status" value="1"/>
</dbReference>
<dbReference type="Gene3D" id="1.10.520.10">
    <property type="match status" value="1"/>
</dbReference>
<dbReference type="GO" id="GO:0006979">
    <property type="term" value="P:response to oxidative stress"/>
    <property type="evidence" value="ECO:0007669"/>
    <property type="project" value="InterPro"/>
</dbReference>
<keyword evidence="5" id="KW-0575">Peroxidase</keyword>
<proteinExistence type="inferred from homology"/>
<evidence type="ECO:0000256" key="11">
    <source>
        <dbReference type="PIRSR" id="PIRSR600823-3"/>
    </source>
</evidence>
<feature type="binding site" evidence="11">
    <location>
        <position position="120"/>
    </location>
    <ligand>
        <name>Ca(2+)</name>
        <dbReference type="ChEBI" id="CHEBI:29108"/>
        <label>2</label>
    </ligand>
</feature>
<dbReference type="InterPro" id="IPR019793">
    <property type="entry name" value="Peroxidases_heam-ligand_BS"/>
</dbReference>
<comment type="caution">
    <text evidence="14">The sequence shown here is derived from an EMBL/GenBank/DDBJ whole genome shotgun (WGS) entry which is preliminary data.</text>
</comment>
<dbReference type="GO" id="GO:0020037">
    <property type="term" value="F:heme binding"/>
    <property type="evidence" value="ECO:0007669"/>
    <property type="project" value="InterPro"/>
</dbReference>
<feature type="disulfide bond" evidence="12">
    <location>
        <begin position="70"/>
        <end position="104"/>
    </location>
</feature>
<comment type="cofactor">
    <cofactor evidence="11">
        <name>heme b</name>
        <dbReference type="ChEBI" id="CHEBI:60344"/>
    </cofactor>
    <text evidence="11">Binds 1 heme b (iron(II)-protoporphyrin IX) group per subunit.</text>
</comment>
<dbReference type="InterPro" id="IPR000823">
    <property type="entry name" value="Peroxidase_pln"/>
</dbReference>
<dbReference type="GO" id="GO:0046872">
    <property type="term" value="F:metal ion binding"/>
    <property type="evidence" value="ECO:0007669"/>
    <property type="project" value="UniProtKB-KW"/>
</dbReference>
<evidence type="ECO:0000256" key="10">
    <source>
        <dbReference type="ARBA" id="ARBA00023157"/>
    </source>
</evidence>
<dbReference type="Proteomes" id="UP001054252">
    <property type="component" value="Unassembled WGS sequence"/>
</dbReference>
<evidence type="ECO:0000313" key="15">
    <source>
        <dbReference type="Proteomes" id="UP001054252"/>
    </source>
</evidence>
<dbReference type="EC" id="1.11.1.7" evidence="4"/>
<evidence type="ECO:0000256" key="6">
    <source>
        <dbReference type="ARBA" id="ARBA00022617"/>
    </source>
</evidence>
<evidence type="ECO:0000256" key="1">
    <source>
        <dbReference type="ARBA" id="ARBA00000189"/>
    </source>
</evidence>
<evidence type="ECO:0000256" key="2">
    <source>
        <dbReference type="ARBA" id="ARBA00002322"/>
    </source>
</evidence>
<dbReference type="GO" id="GO:0140825">
    <property type="term" value="F:lactoperoxidase activity"/>
    <property type="evidence" value="ECO:0007669"/>
    <property type="project" value="UniProtKB-EC"/>
</dbReference>
<comment type="cofactor">
    <cofactor evidence="11">
        <name>Ca(2+)</name>
        <dbReference type="ChEBI" id="CHEBI:29108"/>
    </cofactor>
    <text evidence="11">Binds 2 calcium ions per subunit.</text>
</comment>
<keyword evidence="15" id="KW-1185">Reference proteome</keyword>
<keyword evidence="8" id="KW-0560">Oxidoreductase</keyword>
<reference evidence="14 15" key="1">
    <citation type="journal article" date="2021" name="Commun. Biol.">
        <title>The genome of Shorea leprosula (Dipterocarpaceae) highlights the ecological relevance of drought in aseasonal tropical rainforests.</title>
        <authorList>
            <person name="Ng K.K.S."/>
            <person name="Kobayashi M.J."/>
            <person name="Fawcett J.A."/>
            <person name="Hatakeyama M."/>
            <person name="Paape T."/>
            <person name="Ng C.H."/>
            <person name="Ang C.C."/>
            <person name="Tnah L.H."/>
            <person name="Lee C.T."/>
            <person name="Nishiyama T."/>
            <person name="Sese J."/>
            <person name="O'Brien M.J."/>
            <person name="Copetti D."/>
            <person name="Mohd Noor M.I."/>
            <person name="Ong R.C."/>
            <person name="Putra M."/>
            <person name="Sireger I.Z."/>
            <person name="Indrioko S."/>
            <person name="Kosugi Y."/>
            <person name="Izuno A."/>
            <person name="Isagi Y."/>
            <person name="Lee S.L."/>
            <person name="Shimizu K.K."/>
        </authorList>
    </citation>
    <scope>NUCLEOTIDE SEQUENCE [LARGE SCALE GENOMIC DNA]</scope>
    <source>
        <strain evidence="14">214</strain>
    </source>
</reference>
<protein>
    <recommendedName>
        <fullName evidence="4">peroxidase</fullName>
        <ecNumber evidence="4">1.11.1.7</ecNumber>
    </recommendedName>
</protein>
<dbReference type="PRINTS" id="PR00458">
    <property type="entry name" value="PEROXIDASE"/>
</dbReference>
<feature type="domain" description="Plant heme peroxidase family profile" evidence="13">
    <location>
        <begin position="1"/>
        <end position="197"/>
    </location>
</feature>
<evidence type="ECO:0000256" key="7">
    <source>
        <dbReference type="ARBA" id="ARBA00022723"/>
    </source>
</evidence>
<feature type="binding site" evidence="11">
    <location>
        <position position="125"/>
    </location>
    <ligand>
        <name>Ca(2+)</name>
        <dbReference type="ChEBI" id="CHEBI:29108"/>
        <label>2</label>
    </ligand>
</feature>
<name>A0AAV5HNS7_9ROSI</name>
<evidence type="ECO:0000256" key="3">
    <source>
        <dbReference type="ARBA" id="ARBA00006873"/>
    </source>
</evidence>
<dbReference type="FunFam" id="1.10.420.10:FF:000001">
    <property type="entry name" value="Peroxidase"/>
    <property type="match status" value="1"/>
</dbReference>
<comment type="catalytic activity">
    <reaction evidence="1">
        <text>2 a phenolic donor + H2O2 = 2 a phenolic radical donor + 2 H2O</text>
        <dbReference type="Rhea" id="RHEA:56136"/>
        <dbReference type="ChEBI" id="CHEBI:15377"/>
        <dbReference type="ChEBI" id="CHEBI:16240"/>
        <dbReference type="ChEBI" id="CHEBI:139520"/>
        <dbReference type="ChEBI" id="CHEBI:139521"/>
        <dbReference type="EC" id="1.11.1.7"/>
    </reaction>
</comment>
<evidence type="ECO:0000313" key="14">
    <source>
        <dbReference type="EMBL" id="GKU87407.1"/>
    </source>
</evidence>
<accession>A0AAV5HNS7</accession>
<keyword evidence="10 12" id="KW-1015">Disulfide bond</keyword>
<dbReference type="InterPro" id="IPR002016">
    <property type="entry name" value="Haem_peroxidase"/>
</dbReference>
<comment type="similarity">
    <text evidence="3">Belongs to the peroxidase family. Ascorbate peroxidase subfamily.</text>
</comment>
<comment type="function">
    <text evidence="2">Removal of H(2)O(2), oxidation of toxic reductants, biosynthesis and degradation of lignin, suberization, auxin catabolism, response to environmental stresses such as wounding, pathogen attack and oxidative stress. These functions might be dependent on each isozyme/isoform in each plant tissue.</text>
</comment>
<dbReference type="PRINTS" id="PR00461">
    <property type="entry name" value="PLPEROXIDASE"/>
</dbReference>
<evidence type="ECO:0000256" key="12">
    <source>
        <dbReference type="PIRSR" id="PIRSR600823-5"/>
    </source>
</evidence>
<evidence type="ECO:0000256" key="4">
    <source>
        <dbReference type="ARBA" id="ARBA00012313"/>
    </source>
</evidence>
<feature type="binding site" evidence="11">
    <location>
        <position position="64"/>
    </location>
    <ligand>
        <name>Ca(2+)</name>
        <dbReference type="ChEBI" id="CHEBI:29108"/>
        <label>2</label>
    </ligand>
</feature>
<feature type="binding site" evidence="11">
    <location>
        <position position="117"/>
    </location>
    <ligand>
        <name>Ca(2+)</name>
        <dbReference type="ChEBI" id="CHEBI:29108"/>
        <label>2</label>
    </ligand>
</feature>
<keyword evidence="11" id="KW-0106">Calcium</keyword>
<feature type="binding site" description="axial binding residue" evidence="11">
    <location>
        <position position="63"/>
    </location>
    <ligand>
        <name>heme b</name>
        <dbReference type="ChEBI" id="CHEBI:60344"/>
    </ligand>
    <ligandPart>
        <name>Fe</name>
        <dbReference type="ChEBI" id="CHEBI:18248"/>
    </ligandPart>
</feature>
<keyword evidence="7 11" id="KW-0479">Metal-binding</keyword>
<evidence type="ECO:0000259" key="13">
    <source>
        <dbReference type="PROSITE" id="PS50873"/>
    </source>
</evidence>
<evidence type="ECO:0000256" key="9">
    <source>
        <dbReference type="ARBA" id="ARBA00023004"/>
    </source>
</evidence>
<evidence type="ECO:0000256" key="8">
    <source>
        <dbReference type="ARBA" id="ARBA00023002"/>
    </source>
</evidence>
<dbReference type="Gene3D" id="1.10.420.10">
    <property type="entry name" value="Peroxidase, domain 2"/>
    <property type="match status" value="1"/>
</dbReference>
<dbReference type="InterPro" id="IPR010255">
    <property type="entry name" value="Haem_peroxidase_sf"/>
</dbReference>
<dbReference type="AlphaFoldDB" id="A0AAV5HNS7"/>
<organism evidence="14 15">
    <name type="scientific">Rubroshorea leprosula</name>
    <dbReference type="NCBI Taxonomy" id="152421"/>
    <lineage>
        <taxon>Eukaryota</taxon>
        <taxon>Viridiplantae</taxon>
        <taxon>Streptophyta</taxon>
        <taxon>Embryophyta</taxon>
        <taxon>Tracheophyta</taxon>
        <taxon>Spermatophyta</taxon>
        <taxon>Magnoliopsida</taxon>
        <taxon>eudicotyledons</taxon>
        <taxon>Gunneridae</taxon>
        <taxon>Pentapetalae</taxon>
        <taxon>rosids</taxon>
        <taxon>malvids</taxon>
        <taxon>Malvales</taxon>
        <taxon>Dipterocarpaceae</taxon>
        <taxon>Rubroshorea</taxon>
    </lineage>
</organism>
<dbReference type="PANTHER" id="PTHR31517:SF17">
    <property type="entry name" value="PEROXIDASE 6"/>
    <property type="match status" value="1"/>
</dbReference>
<dbReference type="SUPFAM" id="SSF48113">
    <property type="entry name" value="Heme-dependent peroxidases"/>
    <property type="match status" value="1"/>
</dbReference>